<dbReference type="EMBL" id="SDAM02000018">
    <property type="protein sequence ID" value="KAH6837297.1"/>
    <property type="molecule type" value="Genomic_DNA"/>
</dbReference>
<gene>
    <name evidence="2" type="ORF">C2S53_003084</name>
</gene>
<reference evidence="2 3" key="1">
    <citation type="journal article" date="2021" name="Nat. Commun.">
        <title>Incipient diploidization of the medicinal plant Perilla within 10,000 years.</title>
        <authorList>
            <person name="Zhang Y."/>
            <person name="Shen Q."/>
            <person name="Leng L."/>
            <person name="Zhang D."/>
            <person name="Chen S."/>
            <person name="Shi Y."/>
            <person name="Ning Z."/>
            <person name="Chen S."/>
        </authorList>
    </citation>
    <scope>NUCLEOTIDE SEQUENCE [LARGE SCALE GENOMIC DNA]</scope>
    <source>
        <strain evidence="3">cv. PC099</strain>
    </source>
</reference>
<feature type="chain" id="PRO_5042270199" evidence="1">
    <location>
        <begin position="21"/>
        <end position="87"/>
    </location>
</feature>
<organism evidence="2 3">
    <name type="scientific">Perilla frutescens var. hirtella</name>
    <name type="common">Perilla citriodora</name>
    <name type="synonym">Perilla setoyensis</name>
    <dbReference type="NCBI Taxonomy" id="608512"/>
    <lineage>
        <taxon>Eukaryota</taxon>
        <taxon>Viridiplantae</taxon>
        <taxon>Streptophyta</taxon>
        <taxon>Embryophyta</taxon>
        <taxon>Tracheophyta</taxon>
        <taxon>Spermatophyta</taxon>
        <taxon>Magnoliopsida</taxon>
        <taxon>eudicotyledons</taxon>
        <taxon>Gunneridae</taxon>
        <taxon>Pentapetalae</taxon>
        <taxon>asterids</taxon>
        <taxon>lamiids</taxon>
        <taxon>Lamiales</taxon>
        <taxon>Lamiaceae</taxon>
        <taxon>Nepetoideae</taxon>
        <taxon>Elsholtzieae</taxon>
        <taxon>Perilla</taxon>
    </lineage>
</organism>
<comment type="caution">
    <text evidence="2">The sequence shown here is derived from an EMBL/GenBank/DDBJ whole genome shotgun (WGS) entry which is preliminary data.</text>
</comment>
<accession>A0AAD4PFR6</accession>
<protein>
    <submittedName>
        <fullName evidence="2">Uncharacterized protein</fullName>
    </submittedName>
</protein>
<proteinExistence type="predicted"/>
<evidence type="ECO:0000313" key="2">
    <source>
        <dbReference type="EMBL" id="KAH6837297.1"/>
    </source>
</evidence>
<dbReference type="AlphaFoldDB" id="A0AAD4PFR6"/>
<keyword evidence="1" id="KW-0732">Signal</keyword>
<evidence type="ECO:0000256" key="1">
    <source>
        <dbReference type="SAM" id="SignalP"/>
    </source>
</evidence>
<sequence>MHRFATIWIMILIISPQAIMEARHLLGMEKSTKAYSLLGSSSLNSVAVVPPSSSANAEAAAEKLFGHLVRMDSRSLESSVPSPGVGH</sequence>
<name>A0AAD4PFR6_PERFH</name>
<evidence type="ECO:0000313" key="3">
    <source>
        <dbReference type="Proteomes" id="UP001190926"/>
    </source>
</evidence>
<keyword evidence="3" id="KW-1185">Reference proteome</keyword>
<feature type="signal peptide" evidence="1">
    <location>
        <begin position="1"/>
        <end position="20"/>
    </location>
</feature>
<dbReference type="Proteomes" id="UP001190926">
    <property type="component" value="Unassembled WGS sequence"/>
</dbReference>